<keyword evidence="2 5" id="KW-0812">Transmembrane</keyword>
<feature type="transmembrane region" description="Helical" evidence="5">
    <location>
        <begin position="130"/>
        <end position="150"/>
    </location>
</feature>
<dbReference type="SUPFAM" id="SSF103481">
    <property type="entry name" value="Multidrug resistance efflux transporter EmrE"/>
    <property type="match status" value="2"/>
</dbReference>
<protein>
    <recommendedName>
        <fullName evidence="6">EamA domain-containing protein</fullName>
    </recommendedName>
</protein>
<feature type="transmembrane region" description="Helical" evidence="5">
    <location>
        <begin position="219"/>
        <end position="242"/>
    </location>
</feature>
<name>A0A0N7JDF6_9CREN</name>
<keyword evidence="4 5" id="KW-0472">Membrane</keyword>
<evidence type="ECO:0000256" key="5">
    <source>
        <dbReference type="SAM" id="Phobius"/>
    </source>
</evidence>
<evidence type="ECO:0000256" key="2">
    <source>
        <dbReference type="ARBA" id="ARBA00022692"/>
    </source>
</evidence>
<evidence type="ECO:0000256" key="3">
    <source>
        <dbReference type="ARBA" id="ARBA00022989"/>
    </source>
</evidence>
<feature type="transmembrane region" description="Helical" evidence="5">
    <location>
        <begin position="276"/>
        <end position="292"/>
    </location>
</feature>
<reference evidence="7 8" key="1">
    <citation type="submission" date="2015-10" db="EMBL/GenBank/DDBJ databases">
        <title>Complete genome sequence of hyperthermophilic archaeon Pyrodictium delaneyi Su06.</title>
        <authorList>
            <person name="Jung J.-H."/>
            <person name="Lin J."/>
            <person name="Holden J.F."/>
            <person name="Park C.-S."/>
        </authorList>
    </citation>
    <scope>NUCLEOTIDE SEQUENCE [LARGE SCALE GENOMIC DNA]</scope>
    <source>
        <strain evidence="7 8">Su06</strain>
    </source>
</reference>
<feature type="transmembrane region" description="Helical" evidence="5">
    <location>
        <begin position="189"/>
        <end position="207"/>
    </location>
</feature>
<feature type="transmembrane region" description="Helical" evidence="5">
    <location>
        <begin position="80"/>
        <end position="99"/>
    </location>
</feature>
<evidence type="ECO:0000256" key="1">
    <source>
        <dbReference type="ARBA" id="ARBA00004141"/>
    </source>
</evidence>
<accession>A0A0N7JDF6</accession>
<dbReference type="PANTHER" id="PTHR32322">
    <property type="entry name" value="INNER MEMBRANE TRANSPORTER"/>
    <property type="match status" value="1"/>
</dbReference>
<dbReference type="PANTHER" id="PTHR32322:SF2">
    <property type="entry name" value="EAMA DOMAIN-CONTAINING PROTEIN"/>
    <property type="match status" value="1"/>
</dbReference>
<feature type="domain" description="EamA" evidence="6">
    <location>
        <begin position="9"/>
        <end position="147"/>
    </location>
</feature>
<sequence length="293" mass="31137">MVPAFMEFKGLVAILVAVIAWSLAPAIVSRASLKVRRVDPWAFNGWRMLVAALATIPLAYTYEGFPLTTPWLDPVFELGVWLGGVLGTILGDGLFVYSVSRIGASIAMPISYLFVIWTSLYDYIRGEAGVSVLFAAALALVGIWTVSTSRGGRLALPHRDRLSAIAAAIATSLIWGASMYAYQAALDRAGYLSVASARAVFTVLVLLRPILLWKDARYIAVEIVASSLLGYVVGALAFLVALSLMPASIVAIGLALSPITTQLVVAPVAKEHIEPRLLLGGALITIALILASI</sequence>
<proteinExistence type="predicted"/>
<dbReference type="OrthoDB" id="29149at2157"/>
<dbReference type="GO" id="GO:0016020">
    <property type="term" value="C:membrane"/>
    <property type="evidence" value="ECO:0007669"/>
    <property type="project" value="UniProtKB-SubCell"/>
</dbReference>
<dbReference type="InterPro" id="IPR037185">
    <property type="entry name" value="EmrE-like"/>
</dbReference>
<dbReference type="InterPro" id="IPR000620">
    <property type="entry name" value="EamA_dom"/>
</dbReference>
<keyword evidence="3 5" id="KW-1133">Transmembrane helix</keyword>
<organism evidence="7 8">
    <name type="scientific">Pyrodictium delaneyi</name>
    <dbReference type="NCBI Taxonomy" id="1273541"/>
    <lineage>
        <taxon>Archaea</taxon>
        <taxon>Thermoproteota</taxon>
        <taxon>Thermoprotei</taxon>
        <taxon>Desulfurococcales</taxon>
        <taxon>Pyrodictiaceae</taxon>
        <taxon>Pyrodictium</taxon>
    </lineage>
</organism>
<dbReference type="RefSeq" id="WP_055410477.1">
    <property type="nucleotide sequence ID" value="NZ_CP013011.1"/>
</dbReference>
<dbReference type="KEGG" id="pdl:Pyrde_2014"/>
<dbReference type="Proteomes" id="UP000058613">
    <property type="component" value="Chromosome"/>
</dbReference>
<gene>
    <name evidence="7" type="ORF">Pyrde_2014</name>
</gene>
<feature type="transmembrane region" description="Helical" evidence="5">
    <location>
        <begin position="106"/>
        <end position="124"/>
    </location>
</feature>
<evidence type="ECO:0000313" key="8">
    <source>
        <dbReference type="Proteomes" id="UP000058613"/>
    </source>
</evidence>
<dbReference type="GeneID" id="26100353"/>
<dbReference type="EMBL" id="CP013011">
    <property type="protein sequence ID" value="ALL02057.1"/>
    <property type="molecule type" value="Genomic_DNA"/>
</dbReference>
<comment type="subcellular location">
    <subcellularLocation>
        <location evidence="1">Membrane</location>
        <topology evidence="1">Multi-pass membrane protein</topology>
    </subcellularLocation>
</comment>
<dbReference type="AlphaFoldDB" id="A0A0N7JDF6"/>
<feature type="transmembrane region" description="Helical" evidence="5">
    <location>
        <begin position="12"/>
        <end position="29"/>
    </location>
</feature>
<dbReference type="InterPro" id="IPR050638">
    <property type="entry name" value="AA-Vitamin_Transporters"/>
</dbReference>
<dbReference type="STRING" id="1273541.Pyrde_2014"/>
<feature type="transmembrane region" description="Helical" evidence="5">
    <location>
        <begin position="248"/>
        <end position="269"/>
    </location>
</feature>
<evidence type="ECO:0000256" key="4">
    <source>
        <dbReference type="ARBA" id="ARBA00023136"/>
    </source>
</evidence>
<evidence type="ECO:0000313" key="7">
    <source>
        <dbReference type="EMBL" id="ALL02057.1"/>
    </source>
</evidence>
<feature type="transmembrane region" description="Helical" evidence="5">
    <location>
        <begin position="162"/>
        <end position="183"/>
    </location>
</feature>
<dbReference type="Pfam" id="PF00892">
    <property type="entry name" value="EamA"/>
    <property type="match status" value="2"/>
</dbReference>
<evidence type="ECO:0000259" key="6">
    <source>
        <dbReference type="Pfam" id="PF00892"/>
    </source>
</evidence>
<feature type="domain" description="EamA" evidence="6">
    <location>
        <begin position="163"/>
        <end position="292"/>
    </location>
</feature>
<feature type="transmembrane region" description="Helical" evidence="5">
    <location>
        <begin position="41"/>
        <end position="60"/>
    </location>
</feature>